<sequence length="227" mass="26310">MSSTCIFSQTYAVHSLSKAIEGQFDARFKICLWNFAGFKTYLTYPTIIRLFKNVPEDSGAYKLFIDEFAKHWATLDGVETAGTVFEDLPANFLSQALKATSKQWSAAFKNLKSLVSSKEIELEVKSHAFREKDKELREKTKDMERQSRAFHRQYQLLEYNRKELRAKGQHIKEMNSTMARLSTSKSPNRGSASSLPQNRYVPKPPFPDTRYHAADQKHRKWEQDDAR</sequence>
<name>A0ABR1KHQ6_9PEZI</name>
<reference evidence="2 3" key="1">
    <citation type="submission" date="2024-04" db="EMBL/GenBank/DDBJ databases">
        <title>Phyllosticta paracitricarpa is synonymous to the EU quarantine fungus P. citricarpa based on phylogenomic analyses.</title>
        <authorList>
            <consortium name="Lawrence Berkeley National Laboratory"/>
            <person name="Van Ingen-Buijs V.A."/>
            <person name="Van Westerhoven A.C."/>
            <person name="Haridas S."/>
            <person name="Skiadas P."/>
            <person name="Martin F."/>
            <person name="Groenewald J.Z."/>
            <person name="Crous P.W."/>
            <person name="Seidl M.F."/>
        </authorList>
    </citation>
    <scope>NUCLEOTIDE SEQUENCE [LARGE SCALE GENOMIC DNA]</scope>
    <source>
        <strain evidence="2 3">CBS 123371</strain>
    </source>
</reference>
<evidence type="ECO:0000256" key="1">
    <source>
        <dbReference type="SAM" id="MobiDB-lite"/>
    </source>
</evidence>
<gene>
    <name evidence="2" type="ORF">IWZ03DRAFT_417472</name>
</gene>
<proteinExistence type="predicted"/>
<feature type="compositionally biased region" description="Polar residues" evidence="1">
    <location>
        <begin position="174"/>
        <end position="197"/>
    </location>
</feature>
<dbReference type="EMBL" id="JBBPHU010000011">
    <property type="protein sequence ID" value="KAK7512089.1"/>
    <property type="molecule type" value="Genomic_DNA"/>
</dbReference>
<evidence type="ECO:0000313" key="2">
    <source>
        <dbReference type="EMBL" id="KAK7512089.1"/>
    </source>
</evidence>
<accession>A0ABR1KHQ6</accession>
<keyword evidence="3" id="KW-1185">Reference proteome</keyword>
<organism evidence="2 3">
    <name type="scientific">Phyllosticta citriasiana</name>
    <dbReference type="NCBI Taxonomy" id="595635"/>
    <lineage>
        <taxon>Eukaryota</taxon>
        <taxon>Fungi</taxon>
        <taxon>Dikarya</taxon>
        <taxon>Ascomycota</taxon>
        <taxon>Pezizomycotina</taxon>
        <taxon>Dothideomycetes</taxon>
        <taxon>Dothideomycetes incertae sedis</taxon>
        <taxon>Botryosphaeriales</taxon>
        <taxon>Phyllostictaceae</taxon>
        <taxon>Phyllosticta</taxon>
    </lineage>
</organism>
<feature type="compositionally biased region" description="Basic and acidic residues" evidence="1">
    <location>
        <begin position="209"/>
        <end position="227"/>
    </location>
</feature>
<comment type="caution">
    <text evidence="2">The sequence shown here is derived from an EMBL/GenBank/DDBJ whole genome shotgun (WGS) entry which is preliminary data.</text>
</comment>
<protein>
    <submittedName>
        <fullName evidence="2">Uncharacterized protein</fullName>
    </submittedName>
</protein>
<evidence type="ECO:0000313" key="3">
    <source>
        <dbReference type="Proteomes" id="UP001363622"/>
    </source>
</evidence>
<feature type="region of interest" description="Disordered" evidence="1">
    <location>
        <begin position="172"/>
        <end position="227"/>
    </location>
</feature>
<dbReference type="Proteomes" id="UP001363622">
    <property type="component" value="Unassembled WGS sequence"/>
</dbReference>
<dbReference type="CDD" id="cd06464">
    <property type="entry name" value="ACD_sHsps-like"/>
    <property type="match status" value="1"/>
</dbReference>